<feature type="transmembrane region" description="Helical" evidence="6">
    <location>
        <begin position="233"/>
        <end position="251"/>
    </location>
</feature>
<accession>A0A2W7RM98</accession>
<dbReference type="CDD" id="cd13963">
    <property type="entry name" value="PT_UbiA_2"/>
    <property type="match status" value="1"/>
</dbReference>
<reference evidence="7 8" key="1">
    <citation type="submission" date="2018-06" db="EMBL/GenBank/DDBJ databases">
        <title>Genomic Encyclopedia of Archaeal and Bacterial Type Strains, Phase II (KMG-II): from individual species to whole genera.</title>
        <authorList>
            <person name="Goeker M."/>
        </authorList>
    </citation>
    <scope>NUCLEOTIDE SEQUENCE [LARGE SCALE GENOMIC DNA]</scope>
    <source>
        <strain evidence="7 8">DSM 23241</strain>
    </source>
</reference>
<dbReference type="InterPro" id="IPR044878">
    <property type="entry name" value="UbiA_sf"/>
</dbReference>
<keyword evidence="7" id="KW-0808">Transferase</keyword>
<evidence type="ECO:0000256" key="5">
    <source>
        <dbReference type="ARBA" id="ARBA00023136"/>
    </source>
</evidence>
<dbReference type="GO" id="GO:0016765">
    <property type="term" value="F:transferase activity, transferring alkyl or aryl (other than methyl) groups"/>
    <property type="evidence" value="ECO:0007669"/>
    <property type="project" value="InterPro"/>
</dbReference>
<protein>
    <submittedName>
        <fullName evidence="7">4-hydroxybenzoate polyprenyltransferase</fullName>
    </submittedName>
</protein>
<dbReference type="GO" id="GO:0005886">
    <property type="term" value="C:plasma membrane"/>
    <property type="evidence" value="ECO:0007669"/>
    <property type="project" value="TreeGrafter"/>
</dbReference>
<evidence type="ECO:0000256" key="2">
    <source>
        <dbReference type="ARBA" id="ARBA00022475"/>
    </source>
</evidence>
<keyword evidence="2" id="KW-1003">Cell membrane</keyword>
<dbReference type="RefSeq" id="WP_111296146.1">
    <property type="nucleotide sequence ID" value="NZ_QKZV01000006.1"/>
</dbReference>
<feature type="transmembrane region" description="Helical" evidence="6">
    <location>
        <begin position="196"/>
        <end position="221"/>
    </location>
</feature>
<dbReference type="AlphaFoldDB" id="A0A2W7RM98"/>
<dbReference type="Proteomes" id="UP000249720">
    <property type="component" value="Unassembled WGS sequence"/>
</dbReference>
<comment type="subcellular location">
    <subcellularLocation>
        <location evidence="1">Membrane</location>
        <topology evidence="1">Multi-pass membrane protein</topology>
    </subcellularLocation>
</comment>
<feature type="transmembrane region" description="Helical" evidence="6">
    <location>
        <begin position="156"/>
        <end position="175"/>
    </location>
</feature>
<evidence type="ECO:0000256" key="6">
    <source>
        <dbReference type="SAM" id="Phobius"/>
    </source>
</evidence>
<dbReference type="PANTHER" id="PTHR11048:SF5">
    <property type="entry name" value="DECAPRENYL-PHOSPHATE PHOSPHORIBOSYLTRANSFERASE"/>
    <property type="match status" value="1"/>
</dbReference>
<dbReference type="EMBL" id="QKZV01000006">
    <property type="protein sequence ID" value="PZX61933.1"/>
    <property type="molecule type" value="Genomic_DNA"/>
</dbReference>
<feature type="transmembrane region" description="Helical" evidence="6">
    <location>
        <begin position="12"/>
        <end position="30"/>
    </location>
</feature>
<feature type="transmembrane region" description="Helical" evidence="6">
    <location>
        <begin position="272"/>
        <end position="289"/>
    </location>
</feature>
<dbReference type="GO" id="GO:0009247">
    <property type="term" value="P:glycolipid biosynthetic process"/>
    <property type="evidence" value="ECO:0007669"/>
    <property type="project" value="TreeGrafter"/>
</dbReference>
<dbReference type="Pfam" id="PF01040">
    <property type="entry name" value="UbiA"/>
    <property type="match status" value="1"/>
</dbReference>
<evidence type="ECO:0000313" key="8">
    <source>
        <dbReference type="Proteomes" id="UP000249720"/>
    </source>
</evidence>
<evidence type="ECO:0000313" key="7">
    <source>
        <dbReference type="EMBL" id="PZX61933.1"/>
    </source>
</evidence>
<dbReference type="PANTHER" id="PTHR11048">
    <property type="entry name" value="PRENYLTRANSFERASES"/>
    <property type="match status" value="1"/>
</dbReference>
<comment type="caution">
    <text evidence="7">The sequence shown here is derived from an EMBL/GenBank/DDBJ whole genome shotgun (WGS) entry which is preliminary data.</text>
</comment>
<dbReference type="InterPro" id="IPR039653">
    <property type="entry name" value="Prenyltransferase"/>
</dbReference>
<gene>
    <name evidence="7" type="ORF">LX80_02097</name>
</gene>
<sequence length="290" mass="33017">MKQYIKLIRPNNWIKNFIIILPVFFAGRLLSLGDDAFWNLGFTFIAFCLSSSMIYVINDMKDVEKDRLHPQKSKRPIASGAISKSSAYLIITILALLVLLTFFLLPVKVVYYVLAYIVINLFYCFGMKNFAILDVTSISLGFVFRVLGGGEATNTLTTHWIIILVFLLMFSVALAKRRDDLVLSHGSNEIYRQSQLGYSIQFIDIAKTISFTVTLVAYIIYSVSNDVIERIGSNYVYITSLPVFLGIMRYIQLTVVYKKSGSPVDLVLKDKFLITIILLWIFIFGIIIYV</sequence>
<keyword evidence="8" id="KW-1185">Reference proteome</keyword>
<dbReference type="OrthoDB" id="9803632at2"/>
<organism evidence="7 8">
    <name type="scientific">Hydrotalea sandarakina</name>
    <dbReference type="NCBI Taxonomy" id="1004304"/>
    <lineage>
        <taxon>Bacteria</taxon>
        <taxon>Pseudomonadati</taxon>
        <taxon>Bacteroidota</taxon>
        <taxon>Chitinophagia</taxon>
        <taxon>Chitinophagales</taxon>
        <taxon>Chitinophagaceae</taxon>
        <taxon>Hydrotalea</taxon>
    </lineage>
</organism>
<evidence type="ECO:0000256" key="3">
    <source>
        <dbReference type="ARBA" id="ARBA00022692"/>
    </source>
</evidence>
<evidence type="ECO:0000256" key="4">
    <source>
        <dbReference type="ARBA" id="ARBA00022989"/>
    </source>
</evidence>
<name>A0A2W7RM98_9BACT</name>
<keyword evidence="4 6" id="KW-1133">Transmembrane helix</keyword>
<proteinExistence type="predicted"/>
<keyword evidence="5 6" id="KW-0472">Membrane</keyword>
<dbReference type="InterPro" id="IPR000537">
    <property type="entry name" value="UbiA_prenyltransferase"/>
</dbReference>
<dbReference type="Gene3D" id="1.10.357.140">
    <property type="entry name" value="UbiA prenyltransferase"/>
    <property type="match status" value="1"/>
</dbReference>
<feature type="transmembrane region" description="Helical" evidence="6">
    <location>
        <begin position="132"/>
        <end position="150"/>
    </location>
</feature>
<feature type="transmembrane region" description="Helical" evidence="6">
    <location>
        <begin position="36"/>
        <end position="57"/>
    </location>
</feature>
<keyword evidence="3 6" id="KW-0812">Transmembrane</keyword>
<evidence type="ECO:0000256" key="1">
    <source>
        <dbReference type="ARBA" id="ARBA00004141"/>
    </source>
</evidence>